<dbReference type="GO" id="GO:0043190">
    <property type="term" value="C:ATP-binding cassette (ABC) transporter complex"/>
    <property type="evidence" value="ECO:0007669"/>
    <property type="project" value="InterPro"/>
</dbReference>
<dbReference type="PROSITE" id="PS51257">
    <property type="entry name" value="PROKAR_LIPOPROTEIN"/>
    <property type="match status" value="1"/>
</dbReference>
<dbReference type="InterPro" id="IPR030678">
    <property type="entry name" value="Peptide/Ni-bd"/>
</dbReference>
<accession>A0A2T7BDY7</accession>
<organism evidence="6 7">
    <name type="scientific">Chitinophaga parva</name>
    <dbReference type="NCBI Taxonomy" id="2169414"/>
    <lineage>
        <taxon>Bacteria</taxon>
        <taxon>Pseudomonadati</taxon>
        <taxon>Bacteroidota</taxon>
        <taxon>Chitinophagia</taxon>
        <taxon>Chitinophagales</taxon>
        <taxon>Chitinophagaceae</taxon>
        <taxon>Chitinophaga</taxon>
    </lineage>
</organism>
<name>A0A2T7BDY7_9BACT</name>
<dbReference type="InterPro" id="IPR039424">
    <property type="entry name" value="SBP_5"/>
</dbReference>
<comment type="caution">
    <text evidence="6">The sequence shown here is derived from an EMBL/GenBank/DDBJ whole genome shotgun (WGS) entry which is preliminary data.</text>
</comment>
<comment type="similarity">
    <text evidence="2">Belongs to the bacterial solute-binding protein 5 family.</text>
</comment>
<dbReference type="RefSeq" id="WP_108688984.1">
    <property type="nucleotide sequence ID" value="NZ_QCYK01000003.1"/>
</dbReference>
<reference evidence="6 7" key="1">
    <citation type="submission" date="2018-04" db="EMBL/GenBank/DDBJ databases">
        <title>Chitinophaga fuyangensis sp. nov., isolated from soil in a chemical factory.</title>
        <authorList>
            <person name="Chen K."/>
        </authorList>
    </citation>
    <scope>NUCLEOTIDE SEQUENCE [LARGE SCALE GENOMIC DNA]</scope>
    <source>
        <strain evidence="6 7">LY-1</strain>
    </source>
</reference>
<dbReference type="SUPFAM" id="SSF53850">
    <property type="entry name" value="Periplasmic binding protein-like II"/>
    <property type="match status" value="1"/>
</dbReference>
<dbReference type="AlphaFoldDB" id="A0A2T7BDY7"/>
<dbReference type="GO" id="GO:0030288">
    <property type="term" value="C:outer membrane-bounded periplasmic space"/>
    <property type="evidence" value="ECO:0007669"/>
    <property type="project" value="UniProtKB-ARBA"/>
</dbReference>
<dbReference type="Gene3D" id="3.90.76.10">
    <property type="entry name" value="Dipeptide-binding Protein, Domain 1"/>
    <property type="match status" value="1"/>
</dbReference>
<dbReference type="Gene3D" id="3.10.105.10">
    <property type="entry name" value="Dipeptide-binding Protein, Domain 3"/>
    <property type="match status" value="1"/>
</dbReference>
<sequence>MKNAGLLLFCFLITACDSNQSGGKQVFNYNRTEGVATLDPAFARSQAVMWAVKHLYNTLLEPDDHMVLQPSLARRWEVSADRKTYTFFLRNDVYFHDSELFTGGKGRKLTAADVVYSLRRIMDPATASPGAWIFNGKVDLQTGFKAVNDTTFQLTLLQPFHPILDILTMQYCSIIPHEAVERYGKDFRKHPCGTGPFQFFLWDEGQALVLHKNPHYFETDSTGRHLPYLDAVKVTFLDSKATEFLLFREKQLDFINEIDASFKDEVLTRLGALQPEWKGKMVLDKVPQLNVEYFGILVDSSMALVKNSPLRLQKIRQAINYGIDREKLIMYLRNGIGKPATAGFVPPGLPSFRPDLKGYHYDPAKAAQLLAAAGYPGGKGLPPITLMSVPIYEDFANYAAGQLADLGIKVKVEVMEKNLLLEQTARSTSPFFRASWIADYPDAESFLAVFYGKNTAPPNYTRYNNPVFDKLYEKALQENDDSARYLLYQQMDSVVMQDAPVVPLYYDEVVHLVQPGIQGFTSNALNLLDLRRVKKL</sequence>
<evidence type="ECO:0000256" key="4">
    <source>
        <dbReference type="ARBA" id="ARBA00022729"/>
    </source>
</evidence>
<dbReference type="PANTHER" id="PTHR30290:SF10">
    <property type="entry name" value="PERIPLASMIC OLIGOPEPTIDE-BINDING PROTEIN-RELATED"/>
    <property type="match status" value="1"/>
</dbReference>
<evidence type="ECO:0000313" key="7">
    <source>
        <dbReference type="Proteomes" id="UP000244450"/>
    </source>
</evidence>
<proteinExistence type="inferred from homology"/>
<protein>
    <submittedName>
        <fullName evidence="6">ABC transporter substrate-binding protein</fullName>
    </submittedName>
</protein>
<dbReference type="EMBL" id="QCYK01000003">
    <property type="protein sequence ID" value="PUZ23240.1"/>
    <property type="molecule type" value="Genomic_DNA"/>
</dbReference>
<comment type="subcellular location">
    <subcellularLocation>
        <location evidence="1">Cell envelope</location>
    </subcellularLocation>
</comment>
<dbReference type="PANTHER" id="PTHR30290">
    <property type="entry name" value="PERIPLASMIC BINDING COMPONENT OF ABC TRANSPORTER"/>
    <property type="match status" value="1"/>
</dbReference>
<dbReference type="Proteomes" id="UP000244450">
    <property type="component" value="Unassembled WGS sequence"/>
</dbReference>
<dbReference type="PIRSF" id="PIRSF002741">
    <property type="entry name" value="MppA"/>
    <property type="match status" value="1"/>
</dbReference>
<keyword evidence="3" id="KW-0813">Transport</keyword>
<keyword evidence="7" id="KW-1185">Reference proteome</keyword>
<evidence type="ECO:0000256" key="1">
    <source>
        <dbReference type="ARBA" id="ARBA00004196"/>
    </source>
</evidence>
<dbReference type="GO" id="GO:1904680">
    <property type="term" value="F:peptide transmembrane transporter activity"/>
    <property type="evidence" value="ECO:0007669"/>
    <property type="project" value="TreeGrafter"/>
</dbReference>
<keyword evidence="4" id="KW-0732">Signal</keyword>
<dbReference type="GO" id="GO:0015833">
    <property type="term" value="P:peptide transport"/>
    <property type="evidence" value="ECO:0007669"/>
    <property type="project" value="TreeGrafter"/>
</dbReference>
<evidence type="ECO:0000256" key="2">
    <source>
        <dbReference type="ARBA" id="ARBA00005695"/>
    </source>
</evidence>
<evidence type="ECO:0000259" key="5">
    <source>
        <dbReference type="Pfam" id="PF00496"/>
    </source>
</evidence>
<dbReference type="CDD" id="cd00995">
    <property type="entry name" value="PBP2_NikA_DppA_OppA_like"/>
    <property type="match status" value="1"/>
</dbReference>
<evidence type="ECO:0000256" key="3">
    <source>
        <dbReference type="ARBA" id="ARBA00022448"/>
    </source>
</evidence>
<gene>
    <name evidence="6" type="ORF">DCC81_22870</name>
</gene>
<dbReference type="OrthoDB" id="9772924at2"/>
<evidence type="ECO:0000313" key="6">
    <source>
        <dbReference type="EMBL" id="PUZ23240.1"/>
    </source>
</evidence>
<feature type="domain" description="Solute-binding protein family 5" evidence="5">
    <location>
        <begin position="68"/>
        <end position="455"/>
    </location>
</feature>
<dbReference type="InterPro" id="IPR000914">
    <property type="entry name" value="SBP_5_dom"/>
</dbReference>
<dbReference type="Pfam" id="PF00496">
    <property type="entry name" value="SBP_bac_5"/>
    <property type="match status" value="1"/>
</dbReference>
<dbReference type="Gene3D" id="3.40.190.10">
    <property type="entry name" value="Periplasmic binding protein-like II"/>
    <property type="match status" value="1"/>
</dbReference>